<dbReference type="Proteomes" id="UP001206788">
    <property type="component" value="Unassembled WGS sequence"/>
</dbReference>
<reference evidence="2 3" key="1">
    <citation type="submission" date="2022-08" db="EMBL/GenBank/DDBJ databases">
        <title>Algoriphagus sp. CAU 1643 isolated from mud.</title>
        <authorList>
            <person name="Kim W."/>
        </authorList>
    </citation>
    <scope>NUCLEOTIDE SEQUENCE [LARGE SCALE GENOMIC DNA]</scope>
    <source>
        <strain evidence="2 3">CAU 1643</strain>
    </source>
</reference>
<feature type="chain" id="PRO_5046668740" description="Lipocalin-like domain-containing protein" evidence="1">
    <location>
        <begin position="20"/>
        <end position="152"/>
    </location>
</feature>
<evidence type="ECO:0000256" key="1">
    <source>
        <dbReference type="SAM" id="SignalP"/>
    </source>
</evidence>
<evidence type="ECO:0000313" key="2">
    <source>
        <dbReference type="EMBL" id="MCS5491968.1"/>
    </source>
</evidence>
<keyword evidence="3" id="KW-1185">Reference proteome</keyword>
<sequence length="152" mass="18218">MKIKIFLFFFALLNLSANTYSQTSIQNKLLGNWKLELHEPYESFLVSQIVQNQVANDDELWNWLVKFREEDQMNFFTKDSLIMTVVDKKEYKQIKTTWLFNETDSILSYLDTYSSIPTRLKVSEVTENKLIFDFKVPNMDYPMKIIYRKNID</sequence>
<proteinExistence type="predicted"/>
<gene>
    <name evidence="2" type="ORF">NY014_16135</name>
</gene>
<accession>A0ABT2G9L8</accession>
<dbReference type="RefSeq" id="WP_259415577.1">
    <property type="nucleotide sequence ID" value="NZ_JANWGH010000004.1"/>
</dbReference>
<feature type="signal peptide" evidence="1">
    <location>
        <begin position="1"/>
        <end position="19"/>
    </location>
</feature>
<name>A0ABT2G9L8_9BACT</name>
<protein>
    <recommendedName>
        <fullName evidence="4">Lipocalin-like domain-containing protein</fullName>
    </recommendedName>
</protein>
<organism evidence="2 3">
    <name type="scientific">Algoriphagus limi</name>
    <dbReference type="NCBI Taxonomy" id="2975273"/>
    <lineage>
        <taxon>Bacteria</taxon>
        <taxon>Pseudomonadati</taxon>
        <taxon>Bacteroidota</taxon>
        <taxon>Cytophagia</taxon>
        <taxon>Cytophagales</taxon>
        <taxon>Cyclobacteriaceae</taxon>
        <taxon>Algoriphagus</taxon>
    </lineage>
</organism>
<comment type="caution">
    <text evidence="2">The sequence shown here is derived from an EMBL/GenBank/DDBJ whole genome shotgun (WGS) entry which is preliminary data.</text>
</comment>
<evidence type="ECO:0000313" key="3">
    <source>
        <dbReference type="Proteomes" id="UP001206788"/>
    </source>
</evidence>
<keyword evidence="1" id="KW-0732">Signal</keyword>
<dbReference type="EMBL" id="JANWGH010000004">
    <property type="protein sequence ID" value="MCS5491968.1"/>
    <property type="molecule type" value="Genomic_DNA"/>
</dbReference>
<evidence type="ECO:0008006" key="4">
    <source>
        <dbReference type="Google" id="ProtNLM"/>
    </source>
</evidence>